<dbReference type="Proteomes" id="UP000031637">
    <property type="component" value="Chromosome"/>
</dbReference>
<reference evidence="3 4" key="1">
    <citation type="journal article" date="2014" name="Syst. Appl. Microbiol.">
        <title>Complete genomes of freshwater sulfur oxidizers Sulfuricella denitrificans skB26 and Sulfuritalea hydrogenivorans sk43H: genetic insights into the sulfur oxidation pathway of betaproteobacteria.</title>
        <authorList>
            <person name="Watanabe T."/>
            <person name="Kojima H."/>
            <person name="Fukui M."/>
        </authorList>
    </citation>
    <scope>NUCLEOTIDE SEQUENCE [LARGE SCALE GENOMIC DNA]</scope>
    <source>
        <strain evidence="3">DSM22779</strain>
    </source>
</reference>
<evidence type="ECO:0000313" key="3">
    <source>
        <dbReference type="EMBL" id="BAO30646.1"/>
    </source>
</evidence>
<dbReference type="KEGG" id="shd:SUTH_02867"/>
<dbReference type="AlphaFoldDB" id="W0SJ01"/>
<dbReference type="EMBL" id="AP012547">
    <property type="protein sequence ID" value="BAO30646.1"/>
    <property type="molecule type" value="Genomic_DNA"/>
</dbReference>
<feature type="signal peptide" evidence="2">
    <location>
        <begin position="1"/>
        <end position="26"/>
    </location>
</feature>
<accession>W0SJ01</accession>
<dbReference type="RefSeq" id="WP_148312947.1">
    <property type="nucleotide sequence ID" value="NZ_AP012547.1"/>
</dbReference>
<gene>
    <name evidence="3" type="ORF">SUTH_02867</name>
</gene>
<feature type="compositionally biased region" description="Polar residues" evidence="1">
    <location>
        <begin position="85"/>
        <end position="95"/>
    </location>
</feature>
<evidence type="ECO:0000313" key="4">
    <source>
        <dbReference type="Proteomes" id="UP000031637"/>
    </source>
</evidence>
<dbReference type="OrthoDB" id="9181795at2"/>
<dbReference type="HOGENOM" id="CLU_1739592_0_0_4"/>
<dbReference type="STRING" id="1223802.SUTH_02867"/>
<feature type="region of interest" description="Disordered" evidence="1">
    <location>
        <begin position="85"/>
        <end position="150"/>
    </location>
</feature>
<evidence type="ECO:0000256" key="1">
    <source>
        <dbReference type="SAM" id="MobiDB-lite"/>
    </source>
</evidence>
<sequence length="150" mass="15798">MTRLARIASAGLANLVGMVLLVPAHAADAPELGRLFFTPERRASLEHQRTFNVQETQSLQGTSMSLDGVVYRSSGKATVWVNRQAQTESEASRTGVNAVISPKSPGSATLAPGEEAPAQLKVGEAMNRATGERNTRLGSGSVITPAKNGR</sequence>
<proteinExistence type="predicted"/>
<keyword evidence="2" id="KW-0732">Signal</keyword>
<name>W0SJ01_9PROT</name>
<feature type="chain" id="PRO_5004795173" evidence="2">
    <location>
        <begin position="27"/>
        <end position="150"/>
    </location>
</feature>
<protein>
    <submittedName>
        <fullName evidence="3">Uncharacterized protein</fullName>
    </submittedName>
</protein>
<keyword evidence="4" id="KW-1185">Reference proteome</keyword>
<evidence type="ECO:0000256" key="2">
    <source>
        <dbReference type="SAM" id="SignalP"/>
    </source>
</evidence>
<organism evidence="3 4">
    <name type="scientific">Sulfuritalea hydrogenivorans sk43H</name>
    <dbReference type="NCBI Taxonomy" id="1223802"/>
    <lineage>
        <taxon>Bacteria</taxon>
        <taxon>Pseudomonadati</taxon>
        <taxon>Pseudomonadota</taxon>
        <taxon>Betaproteobacteria</taxon>
        <taxon>Nitrosomonadales</taxon>
        <taxon>Sterolibacteriaceae</taxon>
        <taxon>Sulfuritalea</taxon>
    </lineage>
</organism>